<gene>
    <name evidence="1" type="ORF">HRI_004355600</name>
</gene>
<organism evidence="1 2">
    <name type="scientific">Hibiscus trionum</name>
    <name type="common">Flower of an hour</name>
    <dbReference type="NCBI Taxonomy" id="183268"/>
    <lineage>
        <taxon>Eukaryota</taxon>
        <taxon>Viridiplantae</taxon>
        <taxon>Streptophyta</taxon>
        <taxon>Embryophyta</taxon>
        <taxon>Tracheophyta</taxon>
        <taxon>Spermatophyta</taxon>
        <taxon>Magnoliopsida</taxon>
        <taxon>eudicotyledons</taxon>
        <taxon>Gunneridae</taxon>
        <taxon>Pentapetalae</taxon>
        <taxon>rosids</taxon>
        <taxon>malvids</taxon>
        <taxon>Malvales</taxon>
        <taxon>Malvaceae</taxon>
        <taxon>Malvoideae</taxon>
        <taxon>Hibiscus</taxon>
    </lineage>
</organism>
<evidence type="ECO:0000313" key="2">
    <source>
        <dbReference type="Proteomes" id="UP001165190"/>
    </source>
</evidence>
<dbReference type="Proteomes" id="UP001165190">
    <property type="component" value="Unassembled WGS sequence"/>
</dbReference>
<dbReference type="AlphaFoldDB" id="A0A9W7MLT6"/>
<evidence type="ECO:0000313" key="1">
    <source>
        <dbReference type="EMBL" id="GMJ06864.1"/>
    </source>
</evidence>
<dbReference type="SUPFAM" id="SSF56219">
    <property type="entry name" value="DNase I-like"/>
    <property type="match status" value="1"/>
</dbReference>
<proteinExistence type="predicted"/>
<reference evidence="1" key="1">
    <citation type="submission" date="2023-05" db="EMBL/GenBank/DDBJ databases">
        <title>Genome and transcriptome analyses reveal genes involved in the formation of fine ridges on petal epidermal cells in Hibiscus trionum.</title>
        <authorList>
            <person name="Koshimizu S."/>
            <person name="Masuda S."/>
            <person name="Ishii T."/>
            <person name="Shirasu K."/>
            <person name="Hoshino A."/>
            <person name="Arita M."/>
        </authorList>
    </citation>
    <scope>NUCLEOTIDE SEQUENCE</scope>
    <source>
        <strain evidence="1">Hamamatsu line</strain>
    </source>
</reference>
<protein>
    <recommendedName>
        <fullName evidence="3">Endonuclease/exonuclease/phosphatase domain-containing protein</fullName>
    </recommendedName>
</protein>
<dbReference type="InterPro" id="IPR036691">
    <property type="entry name" value="Endo/exonu/phosph_ase_sf"/>
</dbReference>
<dbReference type="EMBL" id="BSYR01000046">
    <property type="protein sequence ID" value="GMJ06864.1"/>
    <property type="molecule type" value="Genomic_DNA"/>
</dbReference>
<sequence>MSILIWNVRGLNDPLKQKKIVNWLENLMFKLYVFLETRVKENNVDGIVHEGFAGWKFLHNYVAALNGRIWILYRGDWFVVVLSLSNLVLKCSLKNGDDVFFFSFVYGCNGRKERKCLWEDLD</sequence>
<evidence type="ECO:0008006" key="3">
    <source>
        <dbReference type="Google" id="ProtNLM"/>
    </source>
</evidence>
<name>A0A9W7MLT6_HIBTR</name>
<comment type="caution">
    <text evidence="1">The sequence shown here is derived from an EMBL/GenBank/DDBJ whole genome shotgun (WGS) entry which is preliminary data.</text>
</comment>
<dbReference type="OrthoDB" id="1932741at2759"/>
<keyword evidence="2" id="KW-1185">Reference proteome</keyword>
<accession>A0A9W7MLT6</accession>
<dbReference type="Gene3D" id="3.60.10.10">
    <property type="entry name" value="Endonuclease/exonuclease/phosphatase"/>
    <property type="match status" value="1"/>
</dbReference>